<dbReference type="Gene3D" id="3.40.50.150">
    <property type="entry name" value="Vaccinia Virus protein VP39"/>
    <property type="match status" value="1"/>
</dbReference>
<evidence type="ECO:0000256" key="5">
    <source>
        <dbReference type="ARBA" id="ARBA00022691"/>
    </source>
</evidence>
<dbReference type="EMBL" id="AP019308">
    <property type="protein sequence ID" value="BBH23115.1"/>
    <property type="molecule type" value="Genomic_DNA"/>
</dbReference>
<dbReference type="InterPro" id="IPR004546">
    <property type="entry name" value="Restrct_endonuc_T1M"/>
</dbReference>
<dbReference type="NCBIfam" id="TIGR00497">
    <property type="entry name" value="hsdM"/>
    <property type="match status" value="1"/>
</dbReference>
<dbReference type="GO" id="GO:0008170">
    <property type="term" value="F:N-methyltransferase activity"/>
    <property type="evidence" value="ECO:0007669"/>
    <property type="project" value="InterPro"/>
</dbReference>
<dbReference type="Pfam" id="PF02384">
    <property type="entry name" value="N6_Mtase"/>
    <property type="match status" value="1"/>
</dbReference>
<dbReference type="InterPro" id="IPR029063">
    <property type="entry name" value="SAM-dependent_MTases_sf"/>
</dbReference>
<evidence type="ECO:0000256" key="1">
    <source>
        <dbReference type="ARBA" id="ARBA00006594"/>
    </source>
</evidence>
<dbReference type="AlphaFoldDB" id="A0A3G9J438"/>
<comment type="catalytic activity">
    <reaction evidence="7">
        <text>a 2'-deoxyadenosine in DNA + S-adenosyl-L-methionine = an N(6)-methyl-2'-deoxyadenosine in DNA + S-adenosyl-L-homocysteine + H(+)</text>
        <dbReference type="Rhea" id="RHEA:15197"/>
        <dbReference type="Rhea" id="RHEA-COMP:12418"/>
        <dbReference type="Rhea" id="RHEA-COMP:12419"/>
        <dbReference type="ChEBI" id="CHEBI:15378"/>
        <dbReference type="ChEBI" id="CHEBI:57856"/>
        <dbReference type="ChEBI" id="CHEBI:59789"/>
        <dbReference type="ChEBI" id="CHEBI:90615"/>
        <dbReference type="ChEBI" id="CHEBI:90616"/>
        <dbReference type="EC" id="2.1.1.72"/>
    </reaction>
</comment>
<dbReference type="Gene3D" id="1.20.1260.30">
    <property type="match status" value="1"/>
</dbReference>
<comment type="similarity">
    <text evidence="1">Belongs to the N(4)/N(6)-methyltransferase family.</text>
</comment>
<evidence type="ECO:0000256" key="2">
    <source>
        <dbReference type="ARBA" id="ARBA00011900"/>
    </source>
</evidence>
<dbReference type="GO" id="GO:0009007">
    <property type="term" value="F:site-specific DNA-methyltransferase (adenine-specific) activity"/>
    <property type="evidence" value="ECO:0007669"/>
    <property type="project" value="UniProtKB-EC"/>
</dbReference>
<evidence type="ECO:0000256" key="4">
    <source>
        <dbReference type="ARBA" id="ARBA00022679"/>
    </source>
</evidence>
<dbReference type="PANTHER" id="PTHR42933:SF1">
    <property type="entry name" value="SITE-SPECIFIC DNA-METHYLTRANSFERASE (ADENINE-SPECIFIC)"/>
    <property type="match status" value="1"/>
</dbReference>
<dbReference type="PROSITE" id="PS00092">
    <property type="entry name" value="N6_MTASE"/>
    <property type="match status" value="1"/>
</dbReference>
<dbReference type="KEGG" id="pbk:Back11_44600"/>
<dbReference type="GO" id="GO:0032259">
    <property type="term" value="P:methylation"/>
    <property type="evidence" value="ECO:0007669"/>
    <property type="project" value="UniProtKB-KW"/>
</dbReference>
<reference evidence="8 9" key="1">
    <citation type="submission" date="2018-11" db="EMBL/GenBank/DDBJ databases">
        <title>Complete genome sequence of Paenibacillus baekrokdamisoli strain KCTC 33723.</title>
        <authorList>
            <person name="Kang S.W."/>
            <person name="Lee K.C."/>
            <person name="Kim K.K."/>
            <person name="Kim J.S."/>
            <person name="Kim D.S."/>
            <person name="Ko S.H."/>
            <person name="Yang S.H."/>
            <person name="Lee J.S."/>
        </authorList>
    </citation>
    <scope>NUCLEOTIDE SEQUENCE [LARGE SCALE GENOMIC DNA]</scope>
    <source>
        <strain evidence="8 9">KCTC 33723</strain>
    </source>
</reference>
<dbReference type="EC" id="2.1.1.72" evidence="2"/>
<keyword evidence="5" id="KW-0949">S-adenosyl-L-methionine</keyword>
<dbReference type="InterPro" id="IPR051537">
    <property type="entry name" value="DNA_Adenine_Mtase"/>
</dbReference>
<dbReference type="PRINTS" id="PR00507">
    <property type="entry name" value="N12N6MTFRASE"/>
</dbReference>
<name>A0A3G9J438_9BACL</name>
<keyword evidence="9" id="KW-1185">Reference proteome</keyword>
<dbReference type="RefSeq" id="WP_125662262.1">
    <property type="nucleotide sequence ID" value="NZ_AP019308.1"/>
</dbReference>
<gene>
    <name evidence="8" type="ORF">Back11_44600</name>
</gene>
<evidence type="ECO:0000256" key="6">
    <source>
        <dbReference type="ARBA" id="ARBA00022747"/>
    </source>
</evidence>
<evidence type="ECO:0000313" key="8">
    <source>
        <dbReference type="EMBL" id="BBH23115.1"/>
    </source>
</evidence>
<dbReference type="Proteomes" id="UP000275368">
    <property type="component" value="Chromosome"/>
</dbReference>
<dbReference type="OrthoDB" id="9814572at2"/>
<keyword evidence="6" id="KW-0680">Restriction system</keyword>
<accession>A0A3G9J438</accession>
<dbReference type="PANTHER" id="PTHR42933">
    <property type="entry name" value="SLR6095 PROTEIN"/>
    <property type="match status" value="1"/>
</dbReference>
<dbReference type="REBASE" id="278689">
    <property type="entry name" value="M.Pba33723ORF44600P"/>
</dbReference>
<evidence type="ECO:0000256" key="3">
    <source>
        <dbReference type="ARBA" id="ARBA00022603"/>
    </source>
</evidence>
<dbReference type="InterPro" id="IPR003356">
    <property type="entry name" value="DNA_methylase_A-5"/>
</dbReference>
<organism evidence="8 9">
    <name type="scientific">Paenibacillus baekrokdamisoli</name>
    <dbReference type="NCBI Taxonomy" id="1712516"/>
    <lineage>
        <taxon>Bacteria</taxon>
        <taxon>Bacillati</taxon>
        <taxon>Bacillota</taxon>
        <taxon>Bacilli</taxon>
        <taxon>Bacillales</taxon>
        <taxon>Paenibacillaceae</taxon>
        <taxon>Paenibacillus</taxon>
    </lineage>
</organism>
<evidence type="ECO:0000313" key="9">
    <source>
        <dbReference type="Proteomes" id="UP000275368"/>
    </source>
</evidence>
<dbReference type="InterPro" id="IPR002052">
    <property type="entry name" value="DNA_methylase_N6_adenine_CS"/>
</dbReference>
<dbReference type="InterPro" id="IPR038333">
    <property type="entry name" value="T1MK-like_N_sf"/>
</dbReference>
<keyword evidence="3" id="KW-0489">Methyltransferase</keyword>
<dbReference type="SUPFAM" id="SSF53335">
    <property type="entry name" value="S-adenosyl-L-methionine-dependent methyltransferases"/>
    <property type="match status" value="1"/>
</dbReference>
<evidence type="ECO:0000256" key="7">
    <source>
        <dbReference type="ARBA" id="ARBA00047942"/>
    </source>
</evidence>
<dbReference type="GO" id="GO:0009307">
    <property type="term" value="P:DNA restriction-modification system"/>
    <property type="evidence" value="ECO:0007669"/>
    <property type="project" value="UniProtKB-KW"/>
</dbReference>
<dbReference type="GO" id="GO:0003677">
    <property type="term" value="F:DNA binding"/>
    <property type="evidence" value="ECO:0007669"/>
    <property type="project" value="InterPro"/>
</dbReference>
<protein>
    <recommendedName>
        <fullName evidence="2">site-specific DNA-methyltransferase (adenine-specific)</fullName>
        <ecNumber evidence="2">2.1.1.72</ecNumber>
    </recommendedName>
</protein>
<proteinExistence type="inferred from homology"/>
<sequence length="513" mass="58691">MISAQRFELLNRLWSRLDYLRGYLEESAIRDYFLGIICYGYLSRNIEDRVSHLLRHDKRSFEEAWQDEEMHDGLREELISALGYVIEPQFLFSTMVSQIKKSLFNVECFQSGIDCLNRSIMGADSEHSLQLFIDMDMSASLLERHVKSESNFIPDIMVAIHEILFSDDSISPVLFGEAYEFLISRFAANAGKKAGEFYTPPEVSALIAKIVTTGKNELRNVYDPTCGSASLLLSIAKEVKVGHFYGQEKMSTIYNLARMNMLLHGVTFDRFDIRNDDTLEQPRHMDIRFEAVVANPPYSAKWSAGPHFLDDERFGSYGVLAPQSKADLAFVQHMIYQLDYEGTLAAVLPHGVLFRGGSEGKIRCFLVENQNYVDAIIGLPPNLMYGTTIPVCILVMKKSRGTNEKILIVDASHDYESGRPQNQLRDLDVNKIADTYINKKQIEHYSYLATLDELRDNDYNLNISRYIDKDIEEEMIDIKTVERQLGEIDRKTAEIDAEIKSKLKELGIVFQNR</sequence>
<keyword evidence="4" id="KW-0808">Transferase</keyword>